<gene>
    <name evidence="1" type="ORF">DFQ14_102127</name>
</gene>
<evidence type="ECO:0000313" key="1">
    <source>
        <dbReference type="EMBL" id="RCW45826.1"/>
    </source>
</evidence>
<dbReference type="RefSeq" id="WP_114451699.1">
    <property type="nucleotide sequence ID" value="NZ_QPJC01000002.1"/>
</dbReference>
<organism evidence="1 2">
    <name type="scientific">Halopolyspora algeriensis</name>
    <dbReference type="NCBI Taxonomy" id="1500506"/>
    <lineage>
        <taxon>Bacteria</taxon>
        <taxon>Bacillati</taxon>
        <taxon>Actinomycetota</taxon>
        <taxon>Actinomycetes</taxon>
        <taxon>Actinomycetes incertae sedis</taxon>
        <taxon>Halopolyspora</taxon>
    </lineage>
</organism>
<dbReference type="AlphaFoldDB" id="A0A368VUP7"/>
<proteinExistence type="predicted"/>
<accession>A0A368VUP7</accession>
<dbReference type="InterPro" id="IPR036390">
    <property type="entry name" value="WH_DNA-bd_sf"/>
</dbReference>
<dbReference type="Pfam" id="PF12840">
    <property type="entry name" value="HTH_20"/>
    <property type="match status" value="1"/>
</dbReference>
<dbReference type="Proteomes" id="UP000253495">
    <property type="component" value="Unassembled WGS sequence"/>
</dbReference>
<dbReference type="InterPro" id="IPR036388">
    <property type="entry name" value="WH-like_DNA-bd_sf"/>
</dbReference>
<keyword evidence="2" id="KW-1185">Reference proteome</keyword>
<dbReference type="Gene3D" id="1.10.10.10">
    <property type="entry name" value="Winged helix-like DNA-binding domain superfamily/Winged helix DNA-binding domain"/>
    <property type="match status" value="1"/>
</dbReference>
<protein>
    <submittedName>
        <fullName evidence="1">Putative ArsR family transcriptional regulator</fullName>
    </submittedName>
</protein>
<dbReference type="SUPFAM" id="SSF46785">
    <property type="entry name" value="Winged helix' DNA-binding domain"/>
    <property type="match status" value="1"/>
</dbReference>
<reference evidence="1 2" key="1">
    <citation type="submission" date="2018-07" db="EMBL/GenBank/DDBJ databases">
        <title>Genomic Encyclopedia of Type Strains, Phase III (KMG-III): the genomes of soil and plant-associated and newly described type strains.</title>
        <authorList>
            <person name="Whitman W."/>
        </authorList>
    </citation>
    <scope>NUCLEOTIDE SEQUENCE [LARGE SCALE GENOMIC DNA]</scope>
    <source>
        <strain evidence="1 2">CECT 8575</strain>
    </source>
</reference>
<name>A0A368VUP7_9ACTN</name>
<evidence type="ECO:0000313" key="2">
    <source>
        <dbReference type="Proteomes" id="UP000253495"/>
    </source>
</evidence>
<dbReference type="EMBL" id="QPJC01000002">
    <property type="protein sequence ID" value="RCW45826.1"/>
    <property type="molecule type" value="Genomic_DNA"/>
</dbReference>
<comment type="caution">
    <text evidence="1">The sequence shown here is derived from an EMBL/GenBank/DDBJ whole genome shotgun (WGS) entry which is preliminary data.</text>
</comment>
<sequence length="219" mass="23508">MATNGPPDQAELAGLSSLEDPVRRRLYEYVGEHDEPVSRDQAATAAEVGRTLAAYHLDKLVEAGLLATTYQRPAGRGGPGAGRPAKLYTRAEQELAVSVPPRDYELLARLLVESAEHDTSGAVRVAIDETAREAGMRMVTEPGAGMVVALRECGYEPCESGNDIELRNCPFHRLARDHRDLVCGLNLHLIEGVIAGVGAGAHAALDPRPGRCCVIVHRD</sequence>